<keyword evidence="2" id="KW-0472">Membrane</keyword>
<dbReference type="InterPro" id="IPR002110">
    <property type="entry name" value="Ankyrin_rpt"/>
</dbReference>
<feature type="transmembrane region" description="Helical" evidence="2">
    <location>
        <begin position="90"/>
        <end position="108"/>
    </location>
</feature>
<dbReference type="PANTHER" id="PTHR47276">
    <property type="entry name" value="ANKYRIN REPEAT DOMAIN-CONTAINING PROTEIN 22"/>
    <property type="match status" value="1"/>
</dbReference>
<proteinExistence type="predicted"/>
<dbReference type="InterPro" id="IPR036770">
    <property type="entry name" value="Ankyrin_rpt-contain_sf"/>
</dbReference>
<evidence type="ECO:0000256" key="2">
    <source>
        <dbReference type="SAM" id="Phobius"/>
    </source>
</evidence>
<evidence type="ECO:0000313" key="4">
    <source>
        <dbReference type="Proteomes" id="UP001314229"/>
    </source>
</evidence>
<organism evidence="3 4">
    <name type="scientific">Scomber scombrus</name>
    <name type="common">Atlantic mackerel</name>
    <name type="synonym">Scomber vernalis</name>
    <dbReference type="NCBI Taxonomy" id="13677"/>
    <lineage>
        <taxon>Eukaryota</taxon>
        <taxon>Metazoa</taxon>
        <taxon>Chordata</taxon>
        <taxon>Craniata</taxon>
        <taxon>Vertebrata</taxon>
        <taxon>Euteleostomi</taxon>
        <taxon>Actinopterygii</taxon>
        <taxon>Neopterygii</taxon>
        <taxon>Teleostei</taxon>
        <taxon>Neoteleostei</taxon>
        <taxon>Acanthomorphata</taxon>
        <taxon>Pelagiaria</taxon>
        <taxon>Scombriformes</taxon>
        <taxon>Scombridae</taxon>
        <taxon>Scomber</taxon>
    </lineage>
</organism>
<dbReference type="PANTHER" id="PTHR47276:SF1">
    <property type="entry name" value="ANKYRIN REPEAT DOMAIN-CONTAINING PROTEIN 22"/>
    <property type="match status" value="1"/>
</dbReference>
<comment type="caution">
    <text evidence="3">The sequence shown here is derived from an EMBL/GenBank/DDBJ whole genome shotgun (WGS) entry which is preliminary data.</text>
</comment>
<keyword evidence="2" id="KW-1133">Transmembrane helix</keyword>
<evidence type="ECO:0000256" key="1">
    <source>
        <dbReference type="PROSITE-ProRule" id="PRU00023"/>
    </source>
</evidence>
<reference evidence="3 4" key="1">
    <citation type="submission" date="2024-01" db="EMBL/GenBank/DDBJ databases">
        <authorList>
            <person name="Alioto T."/>
            <person name="Alioto T."/>
            <person name="Gomez Garrido J."/>
        </authorList>
    </citation>
    <scope>NUCLEOTIDE SEQUENCE [LARGE SCALE GENOMIC DNA]</scope>
</reference>
<dbReference type="PROSITE" id="PS50297">
    <property type="entry name" value="ANK_REP_REGION"/>
    <property type="match status" value="2"/>
</dbReference>
<dbReference type="SUPFAM" id="SSF48403">
    <property type="entry name" value="Ankyrin repeat"/>
    <property type="match status" value="1"/>
</dbReference>
<dbReference type="AlphaFoldDB" id="A0AAV1QCG1"/>
<dbReference type="Gene3D" id="1.25.40.20">
    <property type="entry name" value="Ankyrin repeat-containing domain"/>
    <property type="match status" value="2"/>
</dbReference>
<dbReference type="SMART" id="SM00248">
    <property type="entry name" value="ANK"/>
    <property type="match status" value="2"/>
</dbReference>
<gene>
    <name evidence="3" type="ORF">FSCOSCO3_A015508</name>
</gene>
<dbReference type="PROSITE" id="PS50088">
    <property type="entry name" value="ANK_REPEAT"/>
    <property type="match status" value="2"/>
</dbReference>
<dbReference type="Proteomes" id="UP001314229">
    <property type="component" value="Unassembled WGS sequence"/>
</dbReference>
<feature type="repeat" description="ANK" evidence="1">
    <location>
        <begin position="134"/>
        <end position="166"/>
    </location>
</feature>
<keyword evidence="4" id="KW-1185">Reference proteome</keyword>
<dbReference type="EMBL" id="CAWUFR010000791">
    <property type="protein sequence ID" value="CAK6981223.1"/>
    <property type="molecule type" value="Genomic_DNA"/>
</dbReference>
<feature type="repeat" description="ANK" evidence="1">
    <location>
        <begin position="39"/>
        <end position="71"/>
    </location>
</feature>
<keyword evidence="2" id="KW-0812">Transmembrane</keyword>
<accession>A0AAV1QCG1</accession>
<name>A0AAV1QCG1_SCOSC</name>
<dbReference type="Pfam" id="PF12796">
    <property type="entry name" value="Ank_2"/>
    <property type="match status" value="2"/>
</dbReference>
<dbReference type="InterPro" id="IPR042802">
    <property type="entry name" value="ANR22"/>
</dbReference>
<keyword evidence="1" id="KW-0040">ANK repeat</keyword>
<protein>
    <submittedName>
        <fullName evidence="3">Ankyrin repeat domain-containing protein 22</fullName>
    </submittedName>
</protein>
<sequence>MGLIYSEPVCQAAYDSDVHRLYEHLKNDPKLLNVQEDTTGDTPLIAACRHGNKRVVHYLLDNGADVHLTNKKQRTCLHYVSRRTFSALDYLMICVLMPILLLGYFLMLQKQREHQAVMDELLSSSVSVDAVDYKGNTALHYVCQRGSHRLVPLLLRQSADANVQNNDGETALDIASRLKFKKIVRLLNKAQ</sequence>
<evidence type="ECO:0000313" key="3">
    <source>
        <dbReference type="EMBL" id="CAK6981223.1"/>
    </source>
</evidence>